<reference evidence="11" key="1">
    <citation type="submission" date="2023-03" db="EMBL/GenBank/DDBJ databases">
        <authorList>
            <person name="Cleenwerck I."/>
        </authorList>
    </citation>
    <scope>NUCLEOTIDE SEQUENCE</scope>
    <source>
        <strain evidence="11">LMG 32879</strain>
    </source>
</reference>
<keyword evidence="8 10" id="KW-0472">Membrane</keyword>
<dbReference type="CDD" id="cd13131">
    <property type="entry name" value="MATE_NorM_like"/>
    <property type="match status" value="1"/>
</dbReference>
<feature type="transmembrane region" description="Helical" evidence="10">
    <location>
        <begin position="156"/>
        <end position="174"/>
    </location>
</feature>
<keyword evidence="4" id="KW-1003">Cell membrane</keyword>
<gene>
    <name evidence="11" type="ORF">LMG32879_001102</name>
</gene>
<evidence type="ECO:0000256" key="9">
    <source>
        <dbReference type="ARBA" id="ARBA00031636"/>
    </source>
</evidence>
<organism evidence="11 12">
    <name type="scientific">Brytella acorum</name>
    <dbReference type="NCBI Taxonomy" id="2959299"/>
    <lineage>
        <taxon>Bacteria</taxon>
        <taxon>Pseudomonadati</taxon>
        <taxon>Pseudomonadota</taxon>
        <taxon>Alphaproteobacteria</taxon>
        <taxon>Acetobacterales</taxon>
        <taxon>Acetobacteraceae</taxon>
        <taxon>Brytella</taxon>
    </lineage>
</organism>
<dbReference type="PANTHER" id="PTHR43298:SF2">
    <property type="entry name" value="FMN_FAD EXPORTER YEEO-RELATED"/>
    <property type="match status" value="1"/>
</dbReference>
<keyword evidence="2" id="KW-0813">Transport</keyword>
<evidence type="ECO:0000313" key="11">
    <source>
        <dbReference type="EMBL" id="CAI9120270.1"/>
    </source>
</evidence>
<dbReference type="InterPro" id="IPR048279">
    <property type="entry name" value="MdtK-like"/>
</dbReference>
<name>A0AA35UV65_9PROT</name>
<sequence length="480" mass="50668">MSDITHAEPMASRVAAPRISQELRQIVGIALPLSLSQLSEMAMGITDALLLGRLGATALAVGGLSTSLFFVVLVTFQSGLSGVSVLIARARGEAHHAAGQQTDGAAEERVLSGVVCAGLLLACVFCLPMALLLGQIKPILHAFGEPPEVIALVSDFMHRLMLALPPYLAVIGLLRVILPAFGYATLLLWTMPVMAVLNGLTNAGLIYGLVGLPRLGLFGSATATALTGWAVALVLLGVAMSRTKLRPHLRLSIPDWGALKEMVALGLPMMFATGAEVTAFQVTGLRAGHYGTAALAAHQVALSVTSTLFMVNLALAQAANVRVAFWIGARRVEQARNAAIGAIGSAISWSMISGAVLLLFPGMICRLYLRPDTPMGVESLHVGVQILRIAALYQIFDGIQVTCAAALRAYDDTVLPMLMIIGSYGLVTLLGGGWLADSMGLGVLGLWYGLAGGLTMVGIVLPIRLWLRFRREMRRPRLPA</sequence>
<dbReference type="InterPro" id="IPR050222">
    <property type="entry name" value="MATE_MdtK"/>
</dbReference>
<feature type="transmembrane region" description="Helical" evidence="10">
    <location>
        <begin position="186"/>
        <end position="210"/>
    </location>
</feature>
<evidence type="ECO:0000256" key="3">
    <source>
        <dbReference type="ARBA" id="ARBA00022449"/>
    </source>
</evidence>
<dbReference type="Pfam" id="PF01554">
    <property type="entry name" value="MatE"/>
    <property type="match status" value="2"/>
</dbReference>
<evidence type="ECO:0000256" key="6">
    <source>
        <dbReference type="ARBA" id="ARBA00022989"/>
    </source>
</evidence>
<dbReference type="PANTHER" id="PTHR43298">
    <property type="entry name" value="MULTIDRUG RESISTANCE PROTEIN NORM-RELATED"/>
    <property type="match status" value="1"/>
</dbReference>
<keyword evidence="5 10" id="KW-0812">Transmembrane</keyword>
<feature type="transmembrane region" description="Helical" evidence="10">
    <location>
        <begin position="300"/>
        <end position="325"/>
    </location>
</feature>
<evidence type="ECO:0000256" key="10">
    <source>
        <dbReference type="SAM" id="Phobius"/>
    </source>
</evidence>
<dbReference type="InterPro" id="IPR002528">
    <property type="entry name" value="MATE_fam"/>
</dbReference>
<keyword evidence="12" id="KW-1185">Reference proteome</keyword>
<evidence type="ECO:0000256" key="5">
    <source>
        <dbReference type="ARBA" id="ARBA00022692"/>
    </source>
</evidence>
<accession>A0AA35UV65</accession>
<comment type="caution">
    <text evidence="11">The sequence shown here is derived from an EMBL/GenBank/DDBJ whole genome shotgun (WGS) entry which is preliminary data.</text>
</comment>
<dbReference type="PIRSF" id="PIRSF006603">
    <property type="entry name" value="DinF"/>
    <property type="match status" value="1"/>
</dbReference>
<evidence type="ECO:0000256" key="4">
    <source>
        <dbReference type="ARBA" id="ARBA00022475"/>
    </source>
</evidence>
<protein>
    <recommendedName>
        <fullName evidence="9">Multidrug-efflux transporter</fullName>
    </recommendedName>
</protein>
<evidence type="ECO:0000256" key="7">
    <source>
        <dbReference type="ARBA" id="ARBA00023065"/>
    </source>
</evidence>
<feature type="transmembrane region" description="Helical" evidence="10">
    <location>
        <begin position="446"/>
        <end position="467"/>
    </location>
</feature>
<evidence type="ECO:0000256" key="8">
    <source>
        <dbReference type="ARBA" id="ARBA00023136"/>
    </source>
</evidence>
<keyword evidence="7" id="KW-0406">Ion transport</keyword>
<keyword evidence="6 10" id="KW-1133">Transmembrane helix</keyword>
<keyword evidence="3" id="KW-0050">Antiport</keyword>
<feature type="transmembrane region" description="Helical" evidence="10">
    <location>
        <begin position="262"/>
        <end position="280"/>
    </location>
</feature>
<dbReference type="GO" id="GO:0015297">
    <property type="term" value="F:antiporter activity"/>
    <property type="evidence" value="ECO:0007669"/>
    <property type="project" value="UniProtKB-KW"/>
</dbReference>
<dbReference type="EMBL" id="CATKSH010000005">
    <property type="protein sequence ID" value="CAI9120270.1"/>
    <property type="molecule type" value="Genomic_DNA"/>
</dbReference>
<feature type="transmembrane region" description="Helical" evidence="10">
    <location>
        <begin position="216"/>
        <end position="241"/>
    </location>
</feature>
<dbReference type="GO" id="GO:0005886">
    <property type="term" value="C:plasma membrane"/>
    <property type="evidence" value="ECO:0007669"/>
    <property type="project" value="UniProtKB-SubCell"/>
</dbReference>
<dbReference type="GO" id="GO:0042910">
    <property type="term" value="F:xenobiotic transmembrane transporter activity"/>
    <property type="evidence" value="ECO:0007669"/>
    <property type="project" value="InterPro"/>
</dbReference>
<proteinExistence type="predicted"/>
<evidence type="ECO:0000256" key="2">
    <source>
        <dbReference type="ARBA" id="ARBA00022448"/>
    </source>
</evidence>
<feature type="transmembrane region" description="Helical" evidence="10">
    <location>
        <begin position="414"/>
        <end position="434"/>
    </location>
</feature>
<dbReference type="Proteomes" id="UP001176960">
    <property type="component" value="Unassembled WGS sequence"/>
</dbReference>
<dbReference type="AlphaFoldDB" id="A0AA35UV65"/>
<dbReference type="RefSeq" id="WP_289842514.1">
    <property type="nucleotide sequence ID" value="NZ_CATKSH010000005.1"/>
</dbReference>
<feature type="transmembrane region" description="Helical" evidence="10">
    <location>
        <begin position="110"/>
        <end position="136"/>
    </location>
</feature>
<evidence type="ECO:0000256" key="1">
    <source>
        <dbReference type="ARBA" id="ARBA00004429"/>
    </source>
</evidence>
<feature type="transmembrane region" description="Helical" evidence="10">
    <location>
        <begin position="346"/>
        <end position="369"/>
    </location>
</feature>
<dbReference type="GO" id="GO:0006811">
    <property type="term" value="P:monoatomic ion transport"/>
    <property type="evidence" value="ECO:0007669"/>
    <property type="project" value="UniProtKB-KW"/>
</dbReference>
<comment type="subcellular location">
    <subcellularLocation>
        <location evidence="1">Cell inner membrane</location>
        <topology evidence="1">Multi-pass membrane protein</topology>
    </subcellularLocation>
</comment>
<dbReference type="NCBIfam" id="TIGR00797">
    <property type="entry name" value="matE"/>
    <property type="match status" value="1"/>
</dbReference>
<evidence type="ECO:0000313" key="12">
    <source>
        <dbReference type="Proteomes" id="UP001176960"/>
    </source>
</evidence>